<protein>
    <submittedName>
        <fullName evidence="3">Serpin family protein</fullName>
    </submittedName>
</protein>
<gene>
    <name evidence="3" type="ORF">DYU11_28885</name>
</gene>
<dbReference type="Pfam" id="PF00079">
    <property type="entry name" value="Serpin"/>
    <property type="match status" value="1"/>
</dbReference>
<reference evidence="3 4" key="1">
    <citation type="submission" date="2018-08" db="EMBL/GenBank/DDBJ databases">
        <title>Fibrisoma montanum sp. nov., isolated from Danxia mountain soil.</title>
        <authorList>
            <person name="Huang Y."/>
        </authorList>
    </citation>
    <scope>NUCLEOTIDE SEQUENCE [LARGE SCALE GENOMIC DNA]</scope>
    <source>
        <strain evidence="3 4">HYT19</strain>
    </source>
</reference>
<organism evidence="3 4">
    <name type="scientific">Fibrisoma montanum</name>
    <dbReference type="NCBI Taxonomy" id="2305895"/>
    <lineage>
        <taxon>Bacteria</taxon>
        <taxon>Pseudomonadati</taxon>
        <taxon>Bacteroidota</taxon>
        <taxon>Cytophagia</taxon>
        <taxon>Cytophagales</taxon>
        <taxon>Spirosomataceae</taxon>
        <taxon>Fibrisoma</taxon>
    </lineage>
</organism>
<dbReference type="Gene3D" id="2.30.39.10">
    <property type="entry name" value="Alpha-1-antitrypsin, domain 1"/>
    <property type="match status" value="1"/>
</dbReference>
<evidence type="ECO:0000259" key="2">
    <source>
        <dbReference type="SMART" id="SM00093"/>
    </source>
</evidence>
<dbReference type="OrthoDB" id="9764871at2"/>
<accession>A0A418LY73</accession>
<dbReference type="InterPro" id="IPR000215">
    <property type="entry name" value="Serpin_fam"/>
</dbReference>
<evidence type="ECO:0000256" key="1">
    <source>
        <dbReference type="RuleBase" id="RU000411"/>
    </source>
</evidence>
<dbReference type="RefSeq" id="WP_119671227.1">
    <property type="nucleotide sequence ID" value="NZ_QXED01000012.1"/>
</dbReference>
<dbReference type="InterPro" id="IPR036186">
    <property type="entry name" value="Serpin_sf"/>
</dbReference>
<dbReference type="Proteomes" id="UP000283523">
    <property type="component" value="Unassembled WGS sequence"/>
</dbReference>
<dbReference type="GO" id="GO:0004867">
    <property type="term" value="F:serine-type endopeptidase inhibitor activity"/>
    <property type="evidence" value="ECO:0007669"/>
    <property type="project" value="InterPro"/>
</dbReference>
<dbReference type="Gene3D" id="3.30.497.10">
    <property type="entry name" value="Antithrombin, subunit I, domain 2"/>
    <property type="match status" value="1"/>
</dbReference>
<dbReference type="GO" id="GO:0005615">
    <property type="term" value="C:extracellular space"/>
    <property type="evidence" value="ECO:0007669"/>
    <property type="project" value="InterPro"/>
</dbReference>
<comment type="caution">
    <text evidence="3">The sequence shown here is derived from an EMBL/GenBank/DDBJ whole genome shotgun (WGS) entry which is preliminary data.</text>
</comment>
<dbReference type="InterPro" id="IPR042185">
    <property type="entry name" value="Serpin_sf_2"/>
</dbReference>
<name>A0A418LY73_9BACT</name>
<dbReference type="SMART" id="SM00093">
    <property type="entry name" value="SERPIN"/>
    <property type="match status" value="1"/>
</dbReference>
<dbReference type="PANTHER" id="PTHR11461:SF211">
    <property type="entry name" value="GH10112P-RELATED"/>
    <property type="match status" value="1"/>
</dbReference>
<dbReference type="CDD" id="cd19588">
    <property type="entry name" value="serpin_miropin-like"/>
    <property type="match status" value="1"/>
</dbReference>
<dbReference type="InterPro" id="IPR023796">
    <property type="entry name" value="Serpin_dom"/>
</dbReference>
<proteinExistence type="inferred from homology"/>
<dbReference type="AlphaFoldDB" id="A0A418LY73"/>
<comment type="similarity">
    <text evidence="1">Belongs to the serpin family.</text>
</comment>
<dbReference type="InterPro" id="IPR042178">
    <property type="entry name" value="Serpin_sf_1"/>
</dbReference>
<dbReference type="EMBL" id="QXED01000012">
    <property type="protein sequence ID" value="RIV18258.1"/>
    <property type="molecule type" value="Genomic_DNA"/>
</dbReference>
<keyword evidence="4" id="KW-1185">Reference proteome</keyword>
<dbReference type="PANTHER" id="PTHR11461">
    <property type="entry name" value="SERINE PROTEASE INHIBITOR, SERPIN"/>
    <property type="match status" value="1"/>
</dbReference>
<evidence type="ECO:0000313" key="3">
    <source>
        <dbReference type="EMBL" id="RIV18258.1"/>
    </source>
</evidence>
<evidence type="ECO:0000313" key="4">
    <source>
        <dbReference type="Proteomes" id="UP000283523"/>
    </source>
</evidence>
<feature type="domain" description="Serpin" evidence="2">
    <location>
        <begin position="56"/>
        <end position="409"/>
    </location>
</feature>
<sequence>MNNTMFGTVAIAVAGLMLTAVSCKDTNTTPGPDQPGTGADLRISAPFADQTTEFAFDFARQVGEQEKNKNVFISPLSLHMALGMIMNGANGQTAGEIQKTLKLDAQTLAEANTTYKNLMQNLPSVDPKVTLALANSVWYRNTFTVEQSFQNLLKETFNAEVSAQDFNDPATLGKINGWASQKTNGKIPKVLDQIQPENVMFLMNALYFKGDWKTQFNPGQTIDAPFTLASGQQKTVRMMRLNTDLRRASRPTYSAFELPYGNDKFAMTVLLPAQNSNADAVLNSLTDADWKQLQTELRTSKIDIGLPKFTLNYEIKLNDVLKAMGMPTAFTDAANFTRINANGGLTLSFVKQNTFVAVDEKGTEAAAVTTGGISVTSAPMPLLCDRPFVFVIHEKSSNTVLFVGKIVDPQTNL</sequence>
<dbReference type="SUPFAM" id="SSF56574">
    <property type="entry name" value="Serpins"/>
    <property type="match status" value="1"/>
</dbReference>